<dbReference type="PANTHER" id="PTHR10826:SF14">
    <property type="entry name" value="MITOCHONDRIAL GLYCOPROTEIN FAMILY PROTEIN"/>
    <property type="match status" value="1"/>
</dbReference>
<sequence>MARLIRTATRTLFSSFSSSTSSLLQSRNAITSSFLFQSPRPYSADNKIAKSPFEANILRIIDKEIDYQSEYAPPYQPETRFHSFTVEDRSGEQWMIMRGKYDDIEDVKLEVTMFDGYVTVPKLGDDASGEDVRLHISFIVDVSKGDGGENLEFLCSAWPDRLEIQKVYLLRGEKMPGRPYMGPDFRKLNKELQKRLREYLEARGVNDELSFFLHDYMLNKDRIELIQWLGKPLYLQNSDRKDGKKFTYMGTYFSGTWELFDWFSNAIDVGLVKPNVAGCDGTKESGNEFESDIKLKTISNVEMVMMWVYMNSNPCLALNGITCYDSAQIKGRGLEGRFLPVAQLLGEKRVRREKDEYPFHDPLLHAPNFGRKLKET</sequence>
<dbReference type="Pfam" id="PF02330">
    <property type="entry name" value="MAM33"/>
    <property type="match status" value="1"/>
</dbReference>
<accession>A0A8X7XVD3</accession>
<dbReference type="PANTHER" id="PTHR10826">
    <property type="entry name" value="COMPLEMENT COMPONENT 1"/>
    <property type="match status" value="1"/>
</dbReference>
<keyword evidence="2" id="KW-1185">Reference proteome</keyword>
<dbReference type="OrthoDB" id="278212at2759"/>
<dbReference type="EMBL" id="JAAWWB010000036">
    <property type="protein sequence ID" value="KAG6739231.1"/>
    <property type="molecule type" value="Genomic_DNA"/>
</dbReference>
<evidence type="ECO:0000313" key="1">
    <source>
        <dbReference type="EMBL" id="KAG6739231.1"/>
    </source>
</evidence>
<dbReference type="Proteomes" id="UP000886885">
    <property type="component" value="Chromosome 18D"/>
</dbReference>
<name>A0A8X7XVD3_POPTO</name>
<dbReference type="AlphaFoldDB" id="A0A8X7XVD3"/>
<reference evidence="1" key="1">
    <citation type="journal article" date="2020" name="bioRxiv">
        <title>Hybrid origin of Populus tomentosa Carr. identified through genome sequencing and phylogenomic analysis.</title>
        <authorList>
            <person name="An X."/>
            <person name="Gao K."/>
            <person name="Chen Z."/>
            <person name="Li J."/>
            <person name="Yang X."/>
            <person name="Yang X."/>
            <person name="Zhou J."/>
            <person name="Guo T."/>
            <person name="Zhao T."/>
            <person name="Huang S."/>
            <person name="Miao D."/>
            <person name="Khan W.U."/>
            <person name="Rao P."/>
            <person name="Ye M."/>
            <person name="Lei B."/>
            <person name="Liao W."/>
            <person name="Wang J."/>
            <person name="Ji L."/>
            <person name="Li Y."/>
            <person name="Guo B."/>
            <person name="Mustafa N.S."/>
            <person name="Li S."/>
            <person name="Yun Q."/>
            <person name="Keller S.R."/>
            <person name="Mao J."/>
            <person name="Zhang R."/>
            <person name="Strauss S.H."/>
        </authorList>
    </citation>
    <scope>NUCLEOTIDE SEQUENCE</scope>
    <source>
        <strain evidence="1">GM15</strain>
        <tissue evidence="1">Leaf</tissue>
    </source>
</reference>
<dbReference type="GO" id="GO:0005759">
    <property type="term" value="C:mitochondrial matrix"/>
    <property type="evidence" value="ECO:0007669"/>
    <property type="project" value="InterPro"/>
</dbReference>
<organism evidence="1 2">
    <name type="scientific">Populus tomentosa</name>
    <name type="common">Chinese white poplar</name>
    <dbReference type="NCBI Taxonomy" id="118781"/>
    <lineage>
        <taxon>Eukaryota</taxon>
        <taxon>Viridiplantae</taxon>
        <taxon>Streptophyta</taxon>
        <taxon>Embryophyta</taxon>
        <taxon>Tracheophyta</taxon>
        <taxon>Spermatophyta</taxon>
        <taxon>Magnoliopsida</taxon>
        <taxon>eudicotyledons</taxon>
        <taxon>Gunneridae</taxon>
        <taxon>Pentapetalae</taxon>
        <taxon>rosids</taxon>
        <taxon>fabids</taxon>
        <taxon>Malpighiales</taxon>
        <taxon>Salicaceae</taxon>
        <taxon>Saliceae</taxon>
        <taxon>Populus</taxon>
    </lineage>
</organism>
<evidence type="ECO:0000313" key="2">
    <source>
        <dbReference type="Proteomes" id="UP000886885"/>
    </source>
</evidence>
<comment type="caution">
    <text evidence="1">The sequence shown here is derived from an EMBL/GenBank/DDBJ whole genome shotgun (WGS) entry which is preliminary data.</text>
</comment>
<dbReference type="FunFam" id="3.10.280.10:FF:000003">
    <property type="entry name" value="Mitochondrial glycoprotein"/>
    <property type="match status" value="1"/>
</dbReference>
<protein>
    <submittedName>
        <fullName evidence="1">Uncharacterized protein</fullName>
    </submittedName>
</protein>
<proteinExistence type="predicted"/>
<gene>
    <name evidence="1" type="ORF">POTOM_056822</name>
</gene>
<dbReference type="InterPro" id="IPR003428">
    <property type="entry name" value="MAM33"/>
</dbReference>